<reference evidence="2" key="1">
    <citation type="submission" date="2017-03" db="EMBL/GenBank/DDBJ databases">
        <authorList>
            <person name="Rodrigo-Torres L."/>
            <person name="Arahal R.D."/>
            <person name="Lucena T."/>
        </authorList>
    </citation>
    <scope>NUCLEOTIDE SEQUENCE [LARGE SCALE GENOMIC DNA]</scope>
    <source>
        <strain evidence="2">CECT 8370</strain>
    </source>
</reference>
<gene>
    <name evidence="1" type="ORF">ROG8370_02391</name>
</gene>
<dbReference type="Proteomes" id="UP000194012">
    <property type="component" value="Unassembled WGS sequence"/>
</dbReference>
<proteinExistence type="predicted"/>
<organism evidence="1 2">
    <name type="scientific">Roseovarius gaetbuli</name>
    <dbReference type="NCBI Taxonomy" id="1356575"/>
    <lineage>
        <taxon>Bacteria</taxon>
        <taxon>Pseudomonadati</taxon>
        <taxon>Pseudomonadota</taxon>
        <taxon>Alphaproteobacteria</taxon>
        <taxon>Rhodobacterales</taxon>
        <taxon>Roseobacteraceae</taxon>
        <taxon>Roseovarius</taxon>
    </lineage>
</organism>
<accession>A0A1X6ZLH7</accession>
<keyword evidence="2" id="KW-1185">Reference proteome</keyword>
<dbReference type="EMBL" id="FWFJ01000022">
    <property type="protein sequence ID" value="SLN52909.1"/>
    <property type="molecule type" value="Genomic_DNA"/>
</dbReference>
<name>A0A1X6ZLH7_9RHOB</name>
<evidence type="ECO:0000313" key="2">
    <source>
        <dbReference type="Proteomes" id="UP000194012"/>
    </source>
</evidence>
<dbReference type="AlphaFoldDB" id="A0A1X6ZLH7"/>
<protein>
    <submittedName>
        <fullName evidence="1">Uncharacterized protein</fullName>
    </submittedName>
</protein>
<evidence type="ECO:0000313" key="1">
    <source>
        <dbReference type="EMBL" id="SLN52909.1"/>
    </source>
</evidence>
<dbReference type="RefSeq" id="WP_085827343.1">
    <property type="nucleotide sequence ID" value="NZ_FWFJ01000022.1"/>
</dbReference>
<sequence>MGIVKLCSFADGAFEKRKVNFKDNVIASGFFDDIHIADCNSLPVDFLRFHEAFMRATVRGFGYWIWKPALILAHLVDLGPEDVLVYADAGFTFNPQGRRRFDEYLELTRDAPDRMLSFQNVFVESHYSKMDLSYRLGLCDDDSHLKTSQLGSGLIFLQKTNSNIELLRSWASIAVEDAYHFSDDSVSHLSNHPDFIEHRHDQSIASLLRKIRGTAITHYEVQDYSSAFGRLKGKLPALATRLRH</sequence>
<dbReference type="OrthoDB" id="9804725at2"/>